<evidence type="ECO:0000259" key="2">
    <source>
        <dbReference type="Pfam" id="PF15391"/>
    </source>
</evidence>
<dbReference type="PANTHER" id="PTHR22409:SF2">
    <property type="entry name" value="CHROMOSOME 19 OPEN READING FRAME 44"/>
    <property type="match status" value="1"/>
</dbReference>
<dbReference type="HOGENOM" id="CLU_436971_0_0_1"/>
<feature type="compositionally biased region" description="Basic residues" evidence="1">
    <location>
        <begin position="340"/>
        <end position="354"/>
    </location>
</feature>
<dbReference type="Proteomes" id="UP000030746">
    <property type="component" value="Unassembled WGS sequence"/>
</dbReference>
<gene>
    <name evidence="3" type="ORF">LOTGIDRAFT_233142</name>
</gene>
<evidence type="ECO:0000313" key="4">
    <source>
        <dbReference type="Proteomes" id="UP000030746"/>
    </source>
</evidence>
<dbReference type="Pfam" id="PF15391">
    <property type="entry name" value="DUF4614"/>
    <property type="match status" value="1"/>
</dbReference>
<feature type="region of interest" description="Disordered" evidence="1">
    <location>
        <begin position="124"/>
        <end position="358"/>
    </location>
</feature>
<dbReference type="EMBL" id="KB202094">
    <property type="protein sequence ID" value="ESO92379.1"/>
    <property type="molecule type" value="Genomic_DNA"/>
</dbReference>
<feature type="region of interest" description="Disordered" evidence="1">
    <location>
        <begin position="439"/>
        <end position="538"/>
    </location>
</feature>
<feature type="compositionally biased region" description="Polar residues" evidence="1">
    <location>
        <begin position="133"/>
        <end position="148"/>
    </location>
</feature>
<feature type="compositionally biased region" description="Low complexity" evidence="1">
    <location>
        <begin position="224"/>
        <end position="233"/>
    </location>
</feature>
<feature type="compositionally biased region" description="Polar residues" evidence="1">
    <location>
        <begin position="444"/>
        <end position="455"/>
    </location>
</feature>
<dbReference type="CTD" id="20249164"/>
<feature type="compositionally biased region" description="Basic and acidic residues" evidence="1">
    <location>
        <begin position="169"/>
        <end position="191"/>
    </location>
</feature>
<name>V4BTU6_LOTGI</name>
<feature type="compositionally biased region" description="Low complexity" evidence="1">
    <location>
        <begin position="498"/>
        <end position="507"/>
    </location>
</feature>
<organism evidence="3 4">
    <name type="scientific">Lottia gigantea</name>
    <name type="common">Giant owl limpet</name>
    <dbReference type="NCBI Taxonomy" id="225164"/>
    <lineage>
        <taxon>Eukaryota</taxon>
        <taxon>Metazoa</taxon>
        <taxon>Spiralia</taxon>
        <taxon>Lophotrochozoa</taxon>
        <taxon>Mollusca</taxon>
        <taxon>Gastropoda</taxon>
        <taxon>Patellogastropoda</taxon>
        <taxon>Lottioidea</taxon>
        <taxon>Lottiidae</taxon>
        <taxon>Lottia</taxon>
    </lineage>
</organism>
<dbReference type="InterPro" id="IPR040120">
    <property type="entry name" value="C19orf44-like"/>
</dbReference>
<sequence length="656" mass="73250">MNRPRGGGRASALLQKVSTQLKGERVPTVPKEEDELNAYLSTLSKKTSQQAKSINFSDFGDISISSSDNLSTPKQKSPEIGAGSKFLKKKKPPEPISDEDESSIQVRKKKTITQNASNLLNKAAGLTKKEQVPRQTSLLANQNVFSIDSDSDSEKVRLSRLDTPTDMSVGHDGRKFMKRPETPKATKETVKKTNKSLKGSKEKNKKVTSALTSEEESLADFMQRLSSSDSTPRPRSPNKFLKRPVEGAPPIPRSPSPESKPFRYTPSPRSPKRSPIIGRRTPSPLHLHSRSQDSDMVDSITSEVADTQDTSSSNDLLKDVMDINALEPAIPDTKKASSKEKKHSFKKEKPKKEKKMADSDIFFGLQSVDDLMGRISDEEESIASEISEIHTGRGYTPTPRKDSLTGIQTFGSKPSTRKQISLSQDYDDSISERIGISSKYDKSSMASEVRTQYSEDTAGDYTEGFESDTESITETYSDRVHQTKAKSRPVKDVDRSYSESYTSYSDSKTFSKSLRQPEKTSKHRPPTRNIQVQTGEEPGLSYSWKTPYATVGPQYGLDFVDPSPIATHVISADALETMTAYSPAMIALHDMLKQQLLLTQSFLSAQQRIYSNYQSSLETNYHYTTLEDTKEYIKQHRKKPITFKEAYKMVSAEMDS</sequence>
<proteinExistence type="predicted"/>
<feature type="compositionally biased region" description="Polar residues" evidence="1">
    <location>
        <begin position="299"/>
        <end position="315"/>
    </location>
</feature>
<dbReference type="RefSeq" id="XP_009056938.1">
    <property type="nucleotide sequence ID" value="XM_009058690.1"/>
</dbReference>
<dbReference type="AlphaFoldDB" id="V4BTU6"/>
<keyword evidence="4" id="KW-1185">Reference proteome</keyword>
<protein>
    <recommendedName>
        <fullName evidence="2">DUF4614 domain-containing protein</fullName>
    </recommendedName>
</protein>
<feature type="region of interest" description="Disordered" evidence="1">
    <location>
        <begin position="1"/>
        <end position="33"/>
    </location>
</feature>
<dbReference type="GeneID" id="20249164"/>
<dbReference type="KEGG" id="lgi:LOTGIDRAFT_233142"/>
<feature type="domain" description="DUF4614" evidence="2">
    <location>
        <begin position="467"/>
        <end position="638"/>
    </location>
</feature>
<accession>V4BTU6</accession>
<dbReference type="OrthoDB" id="2151530at2759"/>
<evidence type="ECO:0000313" key="3">
    <source>
        <dbReference type="EMBL" id="ESO92379.1"/>
    </source>
</evidence>
<dbReference type="InterPro" id="IPR027884">
    <property type="entry name" value="DUF4614"/>
</dbReference>
<reference evidence="3 4" key="1">
    <citation type="journal article" date="2013" name="Nature">
        <title>Insights into bilaterian evolution from three spiralian genomes.</title>
        <authorList>
            <person name="Simakov O."/>
            <person name="Marletaz F."/>
            <person name="Cho S.J."/>
            <person name="Edsinger-Gonzales E."/>
            <person name="Havlak P."/>
            <person name="Hellsten U."/>
            <person name="Kuo D.H."/>
            <person name="Larsson T."/>
            <person name="Lv J."/>
            <person name="Arendt D."/>
            <person name="Savage R."/>
            <person name="Osoegawa K."/>
            <person name="de Jong P."/>
            <person name="Grimwood J."/>
            <person name="Chapman J.A."/>
            <person name="Shapiro H."/>
            <person name="Aerts A."/>
            <person name="Otillar R.P."/>
            <person name="Terry A.Y."/>
            <person name="Boore J.L."/>
            <person name="Grigoriev I.V."/>
            <person name="Lindberg D.R."/>
            <person name="Seaver E.C."/>
            <person name="Weisblat D.A."/>
            <person name="Putnam N.H."/>
            <person name="Rokhsar D.S."/>
        </authorList>
    </citation>
    <scope>NUCLEOTIDE SEQUENCE [LARGE SCALE GENOMIC DNA]</scope>
</reference>
<dbReference type="PANTHER" id="PTHR22409">
    <property type="entry name" value="CHROMOSOME 19 OPEN READING FRAME 44"/>
    <property type="match status" value="1"/>
</dbReference>
<dbReference type="OMA" id="GIHMVDE"/>
<feature type="region of interest" description="Disordered" evidence="1">
    <location>
        <begin position="65"/>
        <end position="110"/>
    </location>
</feature>
<feature type="region of interest" description="Disordered" evidence="1">
    <location>
        <begin position="385"/>
        <end position="427"/>
    </location>
</feature>
<feature type="compositionally biased region" description="Polar residues" evidence="1">
    <location>
        <begin position="405"/>
        <end position="424"/>
    </location>
</feature>
<evidence type="ECO:0000256" key="1">
    <source>
        <dbReference type="SAM" id="MobiDB-lite"/>
    </source>
</evidence>